<protein>
    <recommendedName>
        <fullName evidence="1">NB-ARC domain-containing protein</fullName>
    </recommendedName>
</protein>
<dbReference type="EMBL" id="PQIB02000007">
    <property type="protein sequence ID" value="RLN09805.1"/>
    <property type="molecule type" value="Genomic_DNA"/>
</dbReference>
<name>A0A3L6RW40_PANMI</name>
<gene>
    <name evidence="2" type="ORF">C2845_PM11G05660</name>
</gene>
<dbReference type="GO" id="GO:0043531">
    <property type="term" value="F:ADP binding"/>
    <property type="evidence" value="ECO:0007669"/>
    <property type="project" value="InterPro"/>
</dbReference>
<organism evidence="2 3">
    <name type="scientific">Panicum miliaceum</name>
    <name type="common">Proso millet</name>
    <name type="synonym">Broomcorn millet</name>
    <dbReference type="NCBI Taxonomy" id="4540"/>
    <lineage>
        <taxon>Eukaryota</taxon>
        <taxon>Viridiplantae</taxon>
        <taxon>Streptophyta</taxon>
        <taxon>Embryophyta</taxon>
        <taxon>Tracheophyta</taxon>
        <taxon>Spermatophyta</taxon>
        <taxon>Magnoliopsida</taxon>
        <taxon>Liliopsida</taxon>
        <taxon>Poales</taxon>
        <taxon>Poaceae</taxon>
        <taxon>PACMAD clade</taxon>
        <taxon>Panicoideae</taxon>
        <taxon>Panicodae</taxon>
        <taxon>Paniceae</taxon>
        <taxon>Panicinae</taxon>
        <taxon>Panicum</taxon>
        <taxon>Panicum sect. Panicum</taxon>
    </lineage>
</organism>
<dbReference type="Gene3D" id="3.40.50.300">
    <property type="entry name" value="P-loop containing nucleotide triphosphate hydrolases"/>
    <property type="match status" value="1"/>
</dbReference>
<evidence type="ECO:0000259" key="1">
    <source>
        <dbReference type="Pfam" id="PF00931"/>
    </source>
</evidence>
<dbReference type="PANTHER" id="PTHR33377:SF92">
    <property type="entry name" value="NB-ARC DOMAIN-CONTAINING PROTEIN"/>
    <property type="match status" value="1"/>
</dbReference>
<dbReference type="Proteomes" id="UP000275267">
    <property type="component" value="Unassembled WGS sequence"/>
</dbReference>
<sequence length="507" mass="56593">METLLSSVLGEVMTRSINFIISKSSTPPAPALEDSLQRALLRAQVIVDEATGRHITNQAMLLQLDMLRDAVHKGSYALDSFRYHYQPHAADGDDSDQASRRSVPLSIASCAKIPRFSRGNARILVQLREALDRLTSMVADADVLVLLLMSYPRRRYRQPYSMHLMLENCMFGRQMETEHVISFLLHAQPSHGAEEPEVLPIVGPGRVGKTTLVTHVCKDERVRDRFAEIVLLNDLDFTNADLLAAFRRRCSVRNGDRGSSSNRKEGKFLVVVEVAGDFDEDAWSRLYSASKRCVPRGSKIILTSRTDKITKVGTARPLTLNFLPREAYWYFFRTLAFGSADPRAHPRLANVAMEVAASMNGAFISAHITARFLRGNLDARFWGKVLALYGEFVDKHGSRFGGNPFATLNQEGPALLGRMGGASADLMVHHNNECSSPVEVPDVMTVQWLDLLMFGSEVVVRAQGKFQFVWTSPIPPYYSHVYTCEILGRKSAAAKRKRSVENDVAFS</sequence>
<dbReference type="PANTHER" id="PTHR33377">
    <property type="entry name" value="OS10G0134700 PROTEIN-RELATED"/>
    <property type="match status" value="1"/>
</dbReference>
<keyword evidence="3" id="KW-1185">Reference proteome</keyword>
<dbReference type="InterPro" id="IPR002182">
    <property type="entry name" value="NB-ARC"/>
</dbReference>
<dbReference type="Pfam" id="PF00931">
    <property type="entry name" value="NB-ARC"/>
    <property type="match status" value="1"/>
</dbReference>
<feature type="domain" description="NB-ARC" evidence="1">
    <location>
        <begin position="193"/>
        <end position="337"/>
    </location>
</feature>
<evidence type="ECO:0000313" key="2">
    <source>
        <dbReference type="EMBL" id="RLN09805.1"/>
    </source>
</evidence>
<evidence type="ECO:0000313" key="3">
    <source>
        <dbReference type="Proteomes" id="UP000275267"/>
    </source>
</evidence>
<dbReference type="STRING" id="4540.A0A3L6RW40"/>
<reference evidence="3" key="1">
    <citation type="journal article" date="2019" name="Nat. Commun.">
        <title>The genome of broomcorn millet.</title>
        <authorList>
            <person name="Zou C."/>
            <person name="Miki D."/>
            <person name="Li D."/>
            <person name="Tang Q."/>
            <person name="Xiao L."/>
            <person name="Rajput S."/>
            <person name="Deng P."/>
            <person name="Jia W."/>
            <person name="Huang R."/>
            <person name="Zhang M."/>
            <person name="Sun Y."/>
            <person name="Hu J."/>
            <person name="Fu X."/>
            <person name="Schnable P.S."/>
            <person name="Li F."/>
            <person name="Zhang H."/>
            <person name="Feng B."/>
            <person name="Zhu X."/>
            <person name="Liu R."/>
            <person name="Schnable J.C."/>
            <person name="Zhu J.-K."/>
            <person name="Zhang H."/>
        </authorList>
    </citation>
    <scope>NUCLEOTIDE SEQUENCE [LARGE SCALE GENOMIC DNA]</scope>
</reference>
<proteinExistence type="predicted"/>
<dbReference type="InterPro" id="IPR027417">
    <property type="entry name" value="P-loop_NTPase"/>
</dbReference>
<dbReference type="SUPFAM" id="SSF52540">
    <property type="entry name" value="P-loop containing nucleoside triphosphate hydrolases"/>
    <property type="match status" value="1"/>
</dbReference>
<accession>A0A3L6RW40</accession>
<dbReference type="OrthoDB" id="644755at2759"/>
<dbReference type="AlphaFoldDB" id="A0A3L6RW40"/>
<comment type="caution">
    <text evidence="2">The sequence shown here is derived from an EMBL/GenBank/DDBJ whole genome shotgun (WGS) entry which is preliminary data.</text>
</comment>